<name>A0A024H1H9_9MICC</name>
<dbReference type="Proteomes" id="UP000035722">
    <property type="component" value="Unassembled WGS sequence"/>
</dbReference>
<protein>
    <submittedName>
        <fullName evidence="1">Uncharacterized protein</fullName>
    </submittedName>
</protein>
<dbReference type="EMBL" id="CAQI01000042">
    <property type="protein sequence ID" value="CCQ46015.1"/>
    <property type="molecule type" value="Genomic_DNA"/>
</dbReference>
<sequence length="293" mass="31990">MTMTFTYTSAELTAIAASIPTEAAEAGLLFLPGAKFEGENYVALDGKQLSASEVVSVAARVGASFVSVSAVPFDLNGLVAELVGDDEDLPEAVKRVVGRAQPHDGSTEGVSITWVAQGLAYVWHAQTEWTDSFLSELYAAQSESEAGEDAEHQESLERERRYIADAAAALVDSQEYRAESRNKRGILAPRILADAGLGDAHPALLSAYVFPLANRRIAEKVYEYEQDFGGRKKELALELISYPEWLKETTKVRRKTAAIKFLTRKADGYRLSTDLAEEISDIAALIPRSMVRL</sequence>
<keyword evidence="2" id="KW-1185">Reference proteome</keyword>
<dbReference type="AlphaFoldDB" id="A0A024H1H9"/>
<gene>
    <name evidence="1" type="ORF">ARTSIC4J27_1975</name>
</gene>
<comment type="caution">
    <text evidence="1">The sequence shown here is derived from an EMBL/GenBank/DDBJ whole genome shotgun (WGS) entry which is preliminary data.</text>
</comment>
<organism evidence="1 2">
    <name type="scientific">Pseudarthrobacter siccitolerans</name>
    <dbReference type="NCBI Taxonomy" id="861266"/>
    <lineage>
        <taxon>Bacteria</taxon>
        <taxon>Bacillati</taxon>
        <taxon>Actinomycetota</taxon>
        <taxon>Actinomycetes</taxon>
        <taxon>Micrococcales</taxon>
        <taxon>Micrococcaceae</taxon>
        <taxon>Pseudarthrobacter</taxon>
    </lineage>
</organism>
<dbReference type="STRING" id="861266.ARTSIC4J27_1975"/>
<reference evidence="2" key="1">
    <citation type="journal article" date="2014" name="Genome Announc.">
        <title>Genome Sequence of Arthrobacter siccitolerans 4J27, a Xeroprotectant-Producing Desiccation-Tolerant Microorganism.</title>
        <authorList>
            <person name="Manzanera M."/>
            <person name="Santa-Cruz-Calvo L."/>
            <person name="Vilchez J.I."/>
            <person name="Garcia-Fontana C."/>
            <person name="Silva-Castro G.A."/>
            <person name="Calvo C."/>
            <person name="Gonzalez-Lopez J."/>
        </authorList>
    </citation>
    <scope>NUCLEOTIDE SEQUENCE [LARGE SCALE GENOMIC DNA]</scope>
    <source>
        <strain evidence="2">4J27</strain>
    </source>
</reference>
<evidence type="ECO:0000313" key="1">
    <source>
        <dbReference type="EMBL" id="CCQ46015.1"/>
    </source>
</evidence>
<evidence type="ECO:0000313" key="2">
    <source>
        <dbReference type="Proteomes" id="UP000035722"/>
    </source>
</evidence>
<proteinExistence type="predicted"/>
<accession>A0A024H1H9</accession>